<protein>
    <submittedName>
        <fullName evidence="5">GntR family transcriptional regulator</fullName>
    </submittedName>
</protein>
<keyword evidence="1" id="KW-0805">Transcription regulation</keyword>
<dbReference type="Gene3D" id="1.10.10.10">
    <property type="entry name" value="Winged helix-like DNA-binding domain superfamily/Winged helix DNA-binding domain"/>
    <property type="match status" value="1"/>
</dbReference>
<dbReference type="GeneID" id="69889597"/>
<evidence type="ECO:0000256" key="2">
    <source>
        <dbReference type="ARBA" id="ARBA00023125"/>
    </source>
</evidence>
<dbReference type="InterPro" id="IPR036388">
    <property type="entry name" value="WH-like_DNA-bd_sf"/>
</dbReference>
<name>A0A076EIE8_RHOOP</name>
<dbReference type="SUPFAM" id="SSF48008">
    <property type="entry name" value="GntR ligand-binding domain-like"/>
    <property type="match status" value="1"/>
</dbReference>
<accession>A0A076EIE8</accession>
<dbReference type="SMART" id="SM00345">
    <property type="entry name" value="HTH_GNTR"/>
    <property type="match status" value="1"/>
</dbReference>
<dbReference type="PANTHER" id="PTHR43537">
    <property type="entry name" value="TRANSCRIPTIONAL REGULATOR, GNTR FAMILY"/>
    <property type="match status" value="1"/>
</dbReference>
<dbReference type="CDD" id="cd07377">
    <property type="entry name" value="WHTH_GntR"/>
    <property type="match status" value="1"/>
</dbReference>
<dbReference type="PRINTS" id="PR00035">
    <property type="entry name" value="HTHGNTR"/>
</dbReference>
<dbReference type="AlphaFoldDB" id="A0A076EIE8"/>
<evidence type="ECO:0000313" key="6">
    <source>
        <dbReference type="Proteomes" id="UP000028488"/>
    </source>
</evidence>
<dbReference type="Pfam" id="PF07729">
    <property type="entry name" value="FCD"/>
    <property type="match status" value="1"/>
</dbReference>
<dbReference type="EMBL" id="CP008947">
    <property type="protein sequence ID" value="AII03304.1"/>
    <property type="molecule type" value="Genomic_DNA"/>
</dbReference>
<keyword evidence="3" id="KW-0804">Transcription</keyword>
<keyword evidence="2" id="KW-0238">DNA-binding</keyword>
<evidence type="ECO:0000256" key="3">
    <source>
        <dbReference type="ARBA" id="ARBA00023163"/>
    </source>
</evidence>
<dbReference type="GO" id="GO:0003700">
    <property type="term" value="F:DNA-binding transcription factor activity"/>
    <property type="evidence" value="ECO:0007669"/>
    <property type="project" value="InterPro"/>
</dbReference>
<reference evidence="5 6" key="1">
    <citation type="submission" date="2014-07" db="EMBL/GenBank/DDBJ databases">
        <title>Genome Sequence of Rhodococcus opacus Strain R7, a Biodegrader of Mono- and Polycyclic Aromatic Hydrocarbons.</title>
        <authorList>
            <person name="Di Gennaro P."/>
            <person name="Zampolli J."/>
            <person name="Presti I."/>
            <person name="Cappelletti M."/>
            <person name="D'Ursi P."/>
            <person name="Orro A."/>
            <person name="Mezzelani A."/>
            <person name="Milanesi L."/>
        </authorList>
    </citation>
    <scope>NUCLEOTIDE SEQUENCE [LARGE SCALE GENOMIC DNA]</scope>
    <source>
        <strain evidence="5 6">R7</strain>
    </source>
</reference>
<evidence type="ECO:0000313" key="5">
    <source>
        <dbReference type="EMBL" id="AII03304.1"/>
    </source>
</evidence>
<feature type="domain" description="HTH gntR-type" evidence="4">
    <location>
        <begin position="10"/>
        <end position="80"/>
    </location>
</feature>
<evidence type="ECO:0000256" key="1">
    <source>
        <dbReference type="ARBA" id="ARBA00023015"/>
    </source>
</evidence>
<evidence type="ECO:0000259" key="4">
    <source>
        <dbReference type="PROSITE" id="PS50949"/>
    </source>
</evidence>
<dbReference type="PANTHER" id="PTHR43537:SF5">
    <property type="entry name" value="UXU OPERON TRANSCRIPTIONAL REGULATOR"/>
    <property type="match status" value="1"/>
</dbReference>
<dbReference type="SUPFAM" id="SSF46785">
    <property type="entry name" value="Winged helix' DNA-binding domain"/>
    <property type="match status" value="1"/>
</dbReference>
<dbReference type="RefSeq" id="WP_005243551.1">
    <property type="nucleotide sequence ID" value="NZ_CP008947.1"/>
</dbReference>
<dbReference type="InterPro" id="IPR036390">
    <property type="entry name" value="WH_DNA-bd_sf"/>
</dbReference>
<dbReference type="InterPro" id="IPR008920">
    <property type="entry name" value="TF_FadR/GntR_C"/>
</dbReference>
<gene>
    <name evidence="5" type="ORF">EP51_01015</name>
</gene>
<dbReference type="InterPro" id="IPR011711">
    <property type="entry name" value="GntR_C"/>
</dbReference>
<dbReference type="PROSITE" id="PS50949">
    <property type="entry name" value="HTH_GNTR"/>
    <property type="match status" value="1"/>
</dbReference>
<proteinExistence type="predicted"/>
<dbReference type="InterPro" id="IPR000524">
    <property type="entry name" value="Tscrpt_reg_HTH_GntR"/>
</dbReference>
<sequence>MRDFRPVRSRSAGGDVMHQIIDRIKSGELREGDVLPGERALAAQMDVSRPTVSSAISKLVEAGILRSRPGRHGNPEVISIWIPEGLENLPEADPLQADEIFRILEARKTLEPRVAQLAAVRATDEHYQLMQHSIDLLRAHKDHLSRAAQAELLFHRTIWRAAGNPSLEAMMKGLEKELAPVHDMMLRTPEDYECGVELHEATLAALKRGDPVEIEQEMYRHLGHFESIVADVLQRTPHRQLPAFLTAGVP</sequence>
<dbReference type="eggNOG" id="COG2186">
    <property type="taxonomic scope" value="Bacteria"/>
</dbReference>
<dbReference type="GO" id="GO:0003677">
    <property type="term" value="F:DNA binding"/>
    <property type="evidence" value="ECO:0007669"/>
    <property type="project" value="UniProtKB-KW"/>
</dbReference>
<dbReference type="Gene3D" id="1.20.120.530">
    <property type="entry name" value="GntR ligand-binding domain-like"/>
    <property type="match status" value="1"/>
</dbReference>
<organism evidence="5 6">
    <name type="scientific">Rhodococcus opacus</name>
    <name type="common">Nocardia opaca</name>
    <dbReference type="NCBI Taxonomy" id="37919"/>
    <lineage>
        <taxon>Bacteria</taxon>
        <taxon>Bacillati</taxon>
        <taxon>Actinomycetota</taxon>
        <taxon>Actinomycetes</taxon>
        <taxon>Mycobacteriales</taxon>
        <taxon>Nocardiaceae</taxon>
        <taxon>Rhodococcus</taxon>
    </lineage>
</organism>
<dbReference type="Proteomes" id="UP000028488">
    <property type="component" value="Chromosome"/>
</dbReference>
<dbReference type="Pfam" id="PF00392">
    <property type="entry name" value="GntR"/>
    <property type="match status" value="1"/>
</dbReference>
<dbReference type="SMART" id="SM00895">
    <property type="entry name" value="FCD"/>
    <property type="match status" value="1"/>
</dbReference>